<dbReference type="GO" id="GO:0005737">
    <property type="term" value="C:cytoplasm"/>
    <property type="evidence" value="ECO:0007669"/>
    <property type="project" value="TreeGrafter"/>
</dbReference>
<dbReference type="Pfam" id="PF13193">
    <property type="entry name" value="AMP-binding_C"/>
    <property type="match status" value="1"/>
</dbReference>
<dbReference type="Pfam" id="PF00975">
    <property type="entry name" value="Thioesterase"/>
    <property type="match status" value="1"/>
</dbReference>
<dbReference type="GO" id="GO:0016297">
    <property type="term" value="F:fatty acyl-[ACP] hydrolase activity"/>
    <property type="evidence" value="ECO:0007669"/>
    <property type="project" value="UniProtKB-EC"/>
</dbReference>
<name>A0A821S949_9BILA</name>
<dbReference type="InterPro" id="IPR020845">
    <property type="entry name" value="AMP-binding_CS"/>
</dbReference>
<accession>A0A821S949</accession>
<dbReference type="PROSITE" id="PS00455">
    <property type="entry name" value="AMP_BINDING"/>
    <property type="match status" value="2"/>
</dbReference>
<dbReference type="EC" id="2.3.1.85" evidence="2"/>
<dbReference type="GO" id="GO:0043041">
    <property type="term" value="P:amino acid activation for nonribosomal peptide biosynthetic process"/>
    <property type="evidence" value="ECO:0007669"/>
    <property type="project" value="TreeGrafter"/>
</dbReference>
<dbReference type="InterPro" id="IPR025110">
    <property type="entry name" value="AMP-bd_C"/>
</dbReference>
<keyword evidence="4" id="KW-0596">Phosphopantetheine</keyword>
<dbReference type="InterPro" id="IPR006162">
    <property type="entry name" value="Ppantetheine_attach_site"/>
</dbReference>
<dbReference type="NCBIfam" id="NF003417">
    <property type="entry name" value="PRK04813.1"/>
    <property type="match status" value="2"/>
</dbReference>
<dbReference type="SUPFAM" id="SSF47336">
    <property type="entry name" value="ACP-like"/>
    <property type="match status" value="2"/>
</dbReference>
<dbReference type="Proteomes" id="UP000663838">
    <property type="component" value="Unassembled WGS sequence"/>
</dbReference>
<dbReference type="PROSITE" id="PS00012">
    <property type="entry name" value="PHOSPHOPANTETHEINE"/>
    <property type="match status" value="2"/>
</dbReference>
<dbReference type="InterPro" id="IPR001242">
    <property type="entry name" value="Condensation_dom"/>
</dbReference>
<evidence type="ECO:0000256" key="2">
    <source>
        <dbReference type="ARBA" id="ARBA00012873"/>
    </source>
</evidence>
<dbReference type="InterPro" id="IPR009081">
    <property type="entry name" value="PP-bd_ACP"/>
</dbReference>
<dbReference type="SUPFAM" id="SSF56801">
    <property type="entry name" value="Acetyl-CoA synthetase-like"/>
    <property type="match status" value="2"/>
</dbReference>
<evidence type="ECO:0000256" key="4">
    <source>
        <dbReference type="ARBA" id="ARBA00022450"/>
    </source>
</evidence>
<dbReference type="GO" id="GO:0031177">
    <property type="term" value="F:phosphopantetheine binding"/>
    <property type="evidence" value="ECO:0007669"/>
    <property type="project" value="InterPro"/>
</dbReference>
<dbReference type="FunFam" id="3.40.50.980:FF:000001">
    <property type="entry name" value="Non-ribosomal peptide synthetase"/>
    <property type="match status" value="2"/>
</dbReference>
<dbReference type="FunFam" id="1.10.1200.10:FF:000005">
    <property type="entry name" value="Nonribosomal peptide synthetase 1"/>
    <property type="match status" value="2"/>
</dbReference>
<reference evidence="9" key="1">
    <citation type="submission" date="2021-02" db="EMBL/GenBank/DDBJ databases">
        <authorList>
            <person name="Nowell W R."/>
        </authorList>
    </citation>
    <scope>NUCLEOTIDE SEQUENCE</scope>
</reference>
<evidence type="ECO:0000256" key="5">
    <source>
        <dbReference type="ARBA" id="ARBA00022553"/>
    </source>
</evidence>
<dbReference type="Gene3D" id="3.40.50.1820">
    <property type="entry name" value="alpha/beta hydrolase"/>
    <property type="match status" value="1"/>
</dbReference>
<sequence>MSTKNILDSWEIEINEVGERCDFNGLLKHEKKNKVLLNQYDHILQPKSITRMVDGGVYQKLERTCYKNGLTLNSVLQFVWHKILSIYGNSSQTVIGTNMFGVTLLPSIMYHNVDDLIVDAIKNIQDKMNDVINRSNLDLFQPSKGKTRYSLFDSLLICESLSDTVAKLEHPLTIVAYEKLDNECLIFVLNYAGELFEDDAMDDLLAVTNELLTQIANNQVTLVNELNFLPMKQLNKINEWNNTDKEFPFNNKQTTLHQLFETEVEKSPDKIAVIYEDGQLTYKELNEKANQLAHYIRSICDMQPDDLIALFLDKSELMIVSILGVWKSGAAYVPIDPSYPDERIQFILEDTKAKIILANKKYITKLGPYELIKIEIESLSTIIIDNEYSKNLGPVCLSNNLAYVTYTSGTTGKPKGVMKEHKSVINVVIDLTDKYNLSVREQNPERIVLFSQYVFEPFIRQFLMALLNLHVLVIIKQDEIHHANRFNLSANEYRISYLNGTASLLQGYDYTNLKSLKRLIFAGEELTENCFTKLRKTFQEIIIDEYGPTESALVSTMKMYGLCDKRNNRSIGKPLINVKCYVLDKSLTQLPIGATGELYIGGIGVARGYLNRPELTAERFLPNPFQTNQEKKEGRNARIYKTGDLVRWLPNGELEYLGRNDFQVKIRGLRIELGEIEAVLSSYQGVNRSVVLAKDHKKKNTDTPSTKYLVGYYVSDNDIDESHIKQYIQTKLPDYMIPNRLMRIDKIPVTINGKLDAKALPDIDFSADENNYCAPRNKLEANLCVIWSDILGIEKVGITDDFFRLGGDSIGSLQIVGRVRQHHDLNISVKDIFMFKTIEKLYDNKLKDQLIHSNGDVKSLNGIELTNSTGEIGLLCIQEYFLKRKDLPPNHFNQHVVFRIARFDEAKFKDCLAQLVEHHEAFRMRFKKDAHGKYSPCCRTNLDSEEINLVQMKNSSSNELNFQTELNDLFIKTVDIENGPMYMVGYSYDPEDNGSTKVWILIHDLIVDLTSCRIIIEDLQRLYHGSSFSSSSCYKQWSIAVKEYVTKLETSEVAYWESFLNANVKNFNRVLTDKQQTNNDISETETILPEQTVRSLLNDCNKIYNTQIEHLLLTALGCTLRDEITSLKKNYAMFECSGREFVNNLDLNRSIGMFRTLYPVRLQLADDDDVRSSIINVKEHMKQVPNKGIGFGAIMGNESNELPLVSFNYLGSFENEHNENGNEDGWSLLDAFRGNSLGDNANEVVKINSVIINKQMRLNIKTKMGIEETVQFGKAFQINIEKIIKHTQSLDRSYLTSSDVHYVIKNNDYLNRIQLEKEVEAIFMANSLQQGFLFHSLKQGNVDDAYIVQSVFQYGSNIDQNCFRIVWEHAQQRFSSLRLRFDWQEELVQIVDKKQSLDWRFIDLTAEEGDVSNQESKIKKIQEEDRNDRFKLDIGNLFRVYLIQQKTDLFALIFSFHHIILDGWSIPILFDYVHHVYLNLIEGKHQLFSLPSSFRDESYEHAQMYLQKHRLDNIDYWENEINKIEERCDFNGLLKEENKNKVVLNQYDHVKEPKSRTLIIGDNLYRNLKAACRESGLTWNSILQFVWHKVLSVYGNSSQTVIGTTVSGRNLPVNDIETSVGLFINTLPLIVNHCVDGLIIDAIKYIQDKMNEMIARSNVDFSQLSKGTSKHSLFDCLFVYENYPTLEDKAERTQRLLHCETKYSIEKLDYPLAVVAYETVANHCVIFEVKYAGELFDEETIADLLDVANQLCMQIGNGQVTQVSDLNFLPTKQLKMINEWNSTCINFAELNTQTTLHKLFEEEAEKSSDKIAVVYEDVQLTYRELNVKANQLAHYLRSSGNIRPDDLICLLLDKSELMIISILGVWKSGAAYVPIDSSYPDERIQFILQDTKAKIIIANKRHIQRLHSYDGIRIDIDSFYSTSVDGSWFENPHDIASSNSLAYVIYTSGTTGKPKGVMIEHSGVINLKTALTDLLQLRSRVESILSFSNYVFDHFVEQMSYALLNSHVLVILDDEMRVDRVRFNQYMNKCRVTYLSGTPSVLVNYDFETMTHLIRIAFGGEDLTEVAFDKVRSGFIGLIHNGYGPTEVTITSHEKLYYLHEKRMNKSIGRQIANVSSYVLDSNFRQLPIGAIGELYIGGIGVARGYLNRPELTAERFLPNPFQTDKEKKEGKNTRIYKTGDLARWLPNGELEYLGRNDLQVKIRGFRIELSEIETILSSYKGIKRSVVLARDHRKKGTDASSTKYLVGYYISDNDINENDVKRFMGTKLPDYMIPNRLMRIAKIPVTINGKLDIKALPDIEFSRDDNNYCAPRNSLEVKLCEIWSDVLGTEKVGITDDFFRLGGDSLSVLQLVGRIARDLNLSVSVKDMLSLRTIERISHYVILKMSDEYVREVSMPDPCQQVVGSGWFPLLPIQEWFFMKYSAGMRHWNQAFLIETPILDQDRLKDSLIKLMDYHDAFKLRFKRAGDAKYFQYYDDSVNVPDILRFNHLDVSSLGQSENSEILLHGILTKWQSQFDVQNGPLFAVGYLNGFSQDKVQVWFAMHHLIVDTVSWRIICDDLRRLYDDSSNLGKKGSSYGEWSRCVQSYGTRKSMTEGVYWRNLVRNVCYFNDNLSKNSGTSANRLATNATSITLNKIQTCSLLRDCPHAYGSNINGLLLTALGYALKELTGDRINYVTLEGHGREDIGDDNMDISRTVGWFTTMYPVLLEIDDDLMRSIMNIKAHLIQVPNKGIGYGTIIGYKDQDLPRVSFNYLGQFEAASSTRASNSGKDRRWYLTDGIVGDERAETAFGDDVVAVNGLCMKGQIRFNITSRLTSDRTTQLANSFKSKLEDIIRNCFSAKSPIEIDYSNDFEQPFVLLNADSDNILFILPPGDGGAESYFNNIVPHLSSYKLVIFNNYYYNLKEKNMEKGVSFEALARLYIKYIKLIQLNGPYNFLGWSFGGVLSFEIARQLNNAGDPVANILMIDSYFNMSKAYLEIGKMNSVDEVNQINYLYLPQIDNEAFALNIANMNIKIVLFKANLAKEGYLLNDQLELFKYYINTTFNCLDTLVNHKYIQLFQIKYLTIIDKEHTSASARNFLGYQTQFYNHQRIYLLDTTPILF</sequence>
<evidence type="ECO:0000313" key="10">
    <source>
        <dbReference type="Proteomes" id="UP000663838"/>
    </source>
</evidence>
<evidence type="ECO:0000259" key="8">
    <source>
        <dbReference type="PROSITE" id="PS50075"/>
    </source>
</evidence>
<dbReference type="SUPFAM" id="SSF52777">
    <property type="entry name" value="CoA-dependent acyltransferases"/>
    <property type="match status" value="7"/>
</dbReference>
<evidence type="ECO:0000256" key="3">
    <source>
        <dbReference type="ARBA" id="ARBA00018769"/>
    </source>
</evidence>
<dbReference type="Gene3D" id="3.30.559.30">
    <property type="entry name" value="Nonribosomal peptide synthetase, condensation domain"/>
    <property type="match status" value="4"/>
</dbReference>
<dbReference type="InterPro" id="IPR036736">
    <property type="entry name" value="ACP-like_sf"/>
</dbReference>
<dbReference type="Gene3D" id="3.30.300.30">
    <property type="match status" value="2"/>
</dbReference>
<evidence type="ECO:0000256" key="1">
    <source>
        <dbReference type="ARBA" id="ARBA00012480"/>
    </source>
</evidence>
<dbReference type="GO" id="GO:0016874">
    <property type="term" value="F:ligase activity"/>
    <property type="evidence" value="ECO:0007669"/>
    <property type="project" value="UniProtKB-KW"/>
</dbReference>
<evidence type="ECO:0000256" key="6">
    <source>
        <dbReference type="ARBA" id="ARBA00022598"/>
    </source>
</evidence>
<organism evidence="9 10">
    <name type="scientific">Rotaria socialis</name>
    <dbReference type="NCBI Taxonomy" id="392032"/>
    <lineage>
        <taxon>Eukaryota</taxon>
        <taxon>Metazoa</taxon>
        <taxon>Spiralia</taxon>
        <taxon>Gnathifera</taxon>
        <taxon>Rotifera</taxon>
        <taxon>Eurotatoria</taxon>
        <taxon>Bdelloidea</taxon>
        <taxon>Philodinida</taxon>
        <taxon>Philodinidae</taxon>
        <taxon>Rotaria</taxon>
    </lineage>
</organism>
<dbReference type="InterPro" id="IPR045851">
    <property type="entry name" value="AMP-bd_C_sf"/>
</dbReference>
<dbReference type="InterPro" id="IPR029058">
    <property type="entry name" value="AB_hydrolase_fold"/>
</dbReference>
<feature type="domain" description="Carrier" evidence="8">
    <location>
        <begin position="2311"/>
        <end position="2386"/>
    </location>
</feature>
<dbReference type="Gene3D" id="3.40.50.980">
    <property type="match status" value="4"/>
</dbReference>
<dbReference type="Gene3D" id="2.30.38.10">
    <property type="entry name" value="Luciferase, Domain 3"/>
    <property type="match status" value="2"/>
</dbReference>
<protein>
    <recommendedName>
        <fullName evidence="3">Fatty acid synthase</fullName>
        <ecNumber evidence="2">2.3.1.85</ecNumber>
        <ecNumber evidence="1">3.1.2.14</ecNumber>
    </recommendedName>
</protein>
<keyword evidence="5" id="KW-0597">Phosphoprotein</keyword>
<dbReference type="InterPro" id="IPR020806">
    <property type="entry name" value="PKS_PP-bd"/>
</dbReference>
<gene>
    <name evidence="9" type="ORF">TOA249_LOCUS26891</name>
</gene>
<evidence type="ECO:0000313" key="9">
    <source>
        <dbReference type="EMBL" id="CAF4851136.1"/>
    </source>
</evidence>
<comment type="caution">
    <text evidence="9">The sequence shown here is derived from an EMBL/GenBank/DDBJ whole genome shotgun (WGS) entry which is preliminary data.</text>
</comment>
<dbReference type="PANTHER" id="PTHR45527:SF1">
    <property type="entry name" value="FATTY ACID SYNTHASE"/>
    <property type="match status" value="1"/>
</dbReference>
<dbReference type="InterPro" id="IPR001031">
    <property type="entry name" value="Thioesterase"/>
</dbReference>
<dbReference type="Gene3D" id="1.10.1200.10">
    <property type="entry name" value="ACP-like"/>
    <property type="match status" value="2"/>
</dbReference>
<dbReference type="SMART" id="SM00823">
    <property type="entry name" value="PKS_PP"/>
    <property type="match status" value="1"/>
</dbReference>
<dbReference type="InterPro" id="IPR023213">
    <property type="entry name" value="CAT-like_dom_sf"/>
</dbReference>
<dbReference type="GO" id="GO:0004312">
    <property type="term" value="F:fatty acid synthase activity"/>
    <property type="evidence" value="ECO:0007669"/>
    <property type="project" value="UniProtKB-EC"/>
</dbReference>
<proteinExistence type="predicted"/>
<evidence type="ECO:0000256" key="7">
    <source>
        <dbReference type="ARBA" id="ARBA00044883"/>
    </source>
</evidence>
<dbReference type="EC" id="3.1.2.14" evidence="1"/>
<dbReference type="PROSITE" id="PS50075">
    <property type="entry name" value="CARRIER"/>
    <property type="match status" value="2"/>
</dbReference>
<dbReference type="GO" id="GO:0044550">
    <property type="term" value="P:secondary metabolite biosynthetic process"/>
    <property type="evidence" value="ECO:0007669"/>
    <property type="project" value="TreeGrafter"/>
</dbReference>
<dbReference type="Gene3D" id="3.30.559.10">
    <property type="entry name" value="Chloramphenicol acetyltransferase-like domain"/>
    <property type="match status" value="3"/>
</dbReference>
<dbReference type="EMBL" id="CAJOBS010003271">
    <property type="protein sequence ID" value="CAF4851136.1"/>
    <property type="molecule type" value="Genomic_DNA"/>
</dbReference>
<dbReference type="PANTHER" id="PTHR45527">
    <property type="entry name" value="NONRIBOSOMAL PEPTIDE SYNTHETASE"/>
    <property type="match status" value="1"/>
</dbReference>
<feature type="domain" description="Carrier" evidence="8">
    <location>
        <begin position="774"/>
        <end position="849"/>
    </location>
</feature>
<dbReference type="FunFam" id="2.30.38.10:FF:000001">
    <property type="entry name" value="Non-ribosomal peptide synthetase PvdI"/>
    <property type="match status" value="2"/>
</dbReference>
<keyword evidence="6" id="KW-0436">Ligase</keyword>
<dbReference type="Pfam" id="PF00550">
    <property type="entry name" value="PP-binding"/>
    <property type="match status" value="2"/>
</dbReference>
<dbReference type="Pfam" id="PF00668">
    <property type="entry name" value="Condensation"/>
    <property type="match status" value="3"/>
</dbReference>
<dbReference type="SUPFAM" id="SSF53474">
    <property type="entry name" value="alpha/beta-Hydrolases"/>
    <property type="match status" value="1"/>
</dbReference>
<dbReference type="NCBIfam" id="TIGR01733">
    <property type="entry name" value="AA-adenyl-dom"/>
    <property type="match status" value="2"/>
</dbReference>
<dbReference type="InterPro" id="IPR010071">
    <property type="entry name" value="AA_adenyl_dom"/>
</dbReference>
<comment type="catalytic activity">
    <reaction evidence="7">
        <text>acetyl-CoA + n malonyl-CoA + 2n NADPH + 2n H(+) = a long-chain fatty acid + (n+1) CoA + n CO2 + 2n NADP(+).</text>
        <dbReference type="EC" id="2.3.1.85"/>
    </reaction>
</comment>
<dbReference type="InterPro" id="IPR000873">
    <property type="entry name" value="AMP-dep_synth/lig_dom"/>
</dbReference>
<dbReference type="Pfam" id="PF00501">
    <property type="entry name" value="AMP-binding"/>
    <property type="match status" value="2"/>
</dbReference>